<dbReference type="InterPro" id="IPR013096">
    <property type="entry name" value="Cupin_2"/>
</dbReference>
<proteinExistence type="predicted"/>
<keyword evidence="4" id="KW-1185">Reference proteome</keyword>
<dbReference type="RefSeq" id="WP_046827142.1">
    <property type="nucleotide sequence ID" value="NZ_LBIA02000001.1"/>
</dbReference>
<evidence type="ECO:0000313" key="3">
    <source>
        <dbReference type="EMBL" id="TKT72377.1"/>
    </source>
</evidence>
<dbReference type="InterPro" id="IPR011051">
    <property type="entry name" value="RmlC_Cupin_sf"/>
</dbReference>
<dbReference type="InterPro" id="IPR014710">
    <property type="entry name" value="RmlC-like_jellyroll"/>
</dbReference>
<dbReference type="EMBL" id="LBIA02000001">
    <property type="protein sequence ID" value="TKT72377.1"/>
    <property type="molecule type" value="Genomic_DNA"/>
</dbReference>
<organism evidence="3 4">
    <name type="scientific">Afipia massiliensis</name>
    <dbReference type="NCBI Taxonomy" id="211460"/>
    <lineage>
        <taxon>Bacteria</taxon>
        <taxon>Pseudomonadati</taxon>
        <taxon>Pseudomonadota</taxon>
        <taxon>Alphaproteobacteria</taxon>
        <taxon>Hyphomicrobiales</taxon>
        <taxon>Nitrobacteraceae</taxon>
        <taxon>Afipia</taxon>
    </lineage>
</organism>
<comment type="caution">
    <text evidence="3">The sequence shown here is derived from an EMBL/GenBank/DDBJ whole genome shotgun (WGS) entry which is preliminary data.</text>
</comment>
<feature type="chain" id="PRO_5020735037" evidence="1">
    <location>
        <begin position="20"/>
        <end position="141"/>
    </location>
</feature>
<protein>
    <submittedName>
        <fullName evidence="3">Cupin domain-containing protein</fullName>
    </submittedName>
</protein>
<reference evidence="3" key="1">
    <citation type="submission" date="2019-04" db="EMBL/GenBank/DDBJ databases">
        <title>Whole genome sequencing of cave bacteria.</title>
        <authorList>
            <person name="Gan H.M."/>
            <person name="Barton H."/>
            <person name="Savka M.A."/>
        </authorList>
    </citation>
    <scope>NUCLEOTIDE SEQUENCE [LARGE SCALE GENOMIC DNA]</scope>
    <source>
        <strain evidence="3">LC387</strain>
    </source>
</reference>
<feature type="signal peptide" evidence="1">
    <location>
        <begin position="1"/>
        <end position="19"/>
    </location>
</feature>
<gene>
    <name evidence="3" type="ORF">YH63_013600</name>
</gene>
<accession>A0A4U6BPM9</accession>
<dbReference type="SUPFAM" id="SSF51182">
    <property type="entry name" value="RmlC-like cupins"/>
    <property type="match status" value="1"/>
</dbReference>
<sequence length="141" mass="15343">MKCFPFALGLLLVASPLYADNHTVTSKIVVKPVISSTVTSSGQPIVLPQKDAQVIVSTYEIPAGAVLPKHKHPFPRYGYVQAGTIEVTNIDTGKTETFKTGDFILEAVDQWHFGTNKGPEPVKLLVIDMVEKGQSNTVLHK</sequence>
<name>A0A4U6BPM9_9BRAD</name>
<evidence type="ECO:0000256" key="1">
    <source>
        <dbReference type="SAM" id="SignalP"/>
    </source>
</evidence>
<dbReference type="Gene3D" id="2.60.120.10">
    <property type="entry name" value="Jelly Rolls"/>
    <property type="match status" value="1"/>
</dbReference>
<dbReference type="OrthoDB" id="287220at2"/>
<dbReference type="CDD" id="cd02236">
    <property type="entry name" value="cupin_CV2614-like"/>
    <property type="match status" value="1"/>
</dbReference>
<evidence type="ECO:0000259" key="2">
    <source>
        <dbReference type="Pfam" id="PF07883"/>
    </source>
</evidence>
<evidence type="ECO:0000313" key="4">
    <source>
        <dbReference type="Proteomes" id="UP000034832"/>
    </source>
</evidence>
<feature type="domain" description="Cupin type-2" evidence="2">
    <location>
        <begin position="59"/>
        <end position="127"/>
    </location>
</feature>
<keyword evidence="1" id="KW-0732">Signal</keyword>
<dbReference type="STRING" id="211460.YH63_05415"/>
<dbReference type="AlphaFoldDB" id="A0A4U6BPM9"/>
<dbReference type="Pfam" id="PF07883">
    <property type="entry name" value="Cupin_2"/>
    <property type="match status" value="1"/>
</dbReference>
<dbReference type="Proteomes" id="UP000034832">
    <property type="component" value="Unassembled WGS sequence"/>
</dbReference>